<dbReference type="SUPFAM" id="SSF53756">
    <property type="entry name" value="UDP-Glycosyltransferase/glycogen phosphorylase"/>
    <property type="match status" value="1"/>
</dbReference>
<dbReference type="Pfam" id="PF13439">
    <property type="entry name" value="Glyco_transf_4"/>
    <property type="match status" value="1"/>
</dbReference>
<feature type="domain" description="Glycosyl transferase family 1" evidence="3">
    <location>
        <begin position="172"/>
        <end position="334"/>
    </location>
</feature>
<evidence type="ECO:0000313" key="8">
    <source>
        <dbReference type="Proteomes" id="UP000092950"/>
    </source>
</evidence>
<dbReference type="PANTHER" id="PTHR12526">
    <property type="entry name" value="GLYCOSYLTRANSFERASE"/>
    <property type="match status" value="1"/>
</dbReference>
<dbReference type="OrthoDB" id="9805661at2"/>
<dbReference type="InterPro" id="IPR028098">
    <property type="entry name" value="Glyco_trans_4-like_N"/>
</dbReference>
<reference evidence="6 7" key="1">
    <citation type="submission" date="2015-09" db="EMBL/GenBank/DDBJ databases">
        <authorList>
            <person name="Jackson K.R."/>
            <person name="Lunt B.L."/>
            <person name="Fisher J.N.B."/>
            <person name="Gardner A.V."/>
            <person name="Bailey M.E."/>
            <person name="Deus L.M."/>
            <person name="Earl A.S."/>
            <person name="Gibby P.D."/>
            <person name="Hartmann K.A."/>
            <person name="Liu J.E."/>
            <person name="Manci A.M."/>
            <person name="Nielsen D.A."/>
            <person name="Solomon M.B."/>
            <person name="Breakwell D.P."/>
            <person name="Burnett S.H."/>
            <person name="Grose J.H."/>
        </authorList>
    </citation>
    <scope>NUCLEOTIDE SEQUENCE [LARGE SCALE GENOMIC DNA]</scope>
    <source>
        <strain evidence="6 7">2789STDY5608636</strain>
    </source>
</reference>
<evidence type="ECO:0000256" key="2">
    <source>
        <dbReference type="ARBA" id="ARBA00022679"/>
    </source>
</evidence>
<dbReference type="EMBL" id="CYTV01000002">
    <property type="protein sequence ID" value="CUI54808.1"/>
    <property type="molecule type" value="Genomic_DNA"/>
</dbReference>
<dbReference type="Gene3D" id="3.40.50.2000">
    <property type="entry name" value="Glycogen Phosphorylase B"/>
    <property type="match status" value="2"/>
</dbReference>
<dbReference type="EC" id="2.4.1.57" evidence="6"/>
<organism evidence="6 7">
    <name type="scientific">Bordetella pseudohinzii</name>
    <dbReference type="NCBI Taxonomy" id="1331258"/>
    <lineage>
        <taxon>Bacteria</taxon>
        <taxon>Pseudomonadati</taxon>
        <taxon>Pseudomonadota</taxon>
        <taxon>Betaproteobacteria</taxon>
        <taxon>Burkholderiales</taxon>
        <taxon>Alcaligenaceae</taxon>
        <taxon>Bordetella</taxon>
    </lineage>
</organism>
<dbReference type="PANTHER" id="PTHR12526:SF510">
    <property type="entry name" value="D-INOSITOL 3-PHOSPHATE GLYCOSYLTRANSFERASE"/>
    <property type="match status" value="1"/>
</dbReference>
<reference evidence="5 8" key="2">
    <citation type="submission" date="2016-07" db="EMBL/GenBank/DDBJ databases">
        <title>Complete genome sequences of Bordetella pseudohinzii.</title>
        <authorList>
            <person name="Spilker T."/>
            <person name="Darrah R."/>
            <person name="LiPuma J.J."/>
        </authorList>
    </citation>
    <scope>NUCLEOTIDE SEQUENCE [LARGE SCALE GENOMIC DNA]</scope>
    <source>
        <strain evidence="5 8">HI4681</strain>
    </source>
</reference>
<dbReference type="Pfam" id="PF00534">
    <property type="entry name" value="Glycos_transf_1"/>
    <property type="match status" value="1"/>
</dbReference>
<dbReference type="RefSeq" id="WP_043213002.1">
    <property type="nucleotide sequence ID" value="NZ_CAJGUP010000065.1"/>
</dbReference>
<accession>A0A0J6C8H1</accession>
<feature type="domain" description="Glycosyltransferase subfamily 4-like N-terminal" evidence="4">
    <location>
        <begin position="16"/>
        <end position="161"/>
    </location>
</feature>
<keyword evidence="1 6" id="KW-0328">Glycosyltransferase</keyword>
<dbReference type="Proteomes" id="UP000053096">
    <property type="component" value="Unassembled WGS sequence"/>
</dbReference>
<evidence type="ECO:0000313" key="6">
    <source>
        <dbReference type="EMBL" id="CUI54808.1"/>
    </source>
</evidence>
<dbReference type="EMBL" id="CP016440">
    <property type="protein sequence ID" value="ANY15677.1"/>
    <property type="molecule type" value="Genomic_DNA"/>
</dbReference>
<accession>A0A0M7DN87</accession>
<dbReference type="InterPro" id="IPR001296">
    <property type="entry name" value="Glyco_trans_1"/>
</dbReference>
<evidence type="ECO:0000313" key="5">
    <source>
        <dbReference type="EMBL" id="ANY15677.1"/>
    </source>
</evidence>
<gene>
    <name evidence="6" type="primary">pimB_3</name>
    <name evidence="5" type="ORF">BBN53_07030</name>
    <name evidence="6" type="ORF">ERS370011_01099</name>
</gene>
<name>A0A0J6C8H1_9BORD</name>
<dbReference type="CDD" id="cd03801">
    <property type="entry name" value="GT4_PimA-like"/>
    <property type="match status" value="1"/>
</dbReference>
<evidence type="ECO:0000259" key="3">
    <source>
        <dbReference type="Pfam" id="PF00534"/>
    </source>
</evidence>
<evidence type="ECO:0000256" key="1">
    <source>
        <dbReference type="ARBA" id="ARBA00022676"/>
    </source>
</evidence>
<sequence length="366" mass="40047">MQPLRIVHSEAATSFGGQEGRIFKEMQAMRERGHHMEAIVQPDAQLGERLRDAGFTVHTLYMDGPLNYLKGVLALRGLLKRGRYDVLNTHSRRDTVIAAAAGRLAGTPLIVRTRHLSNKVGSLWSYTGLPHRVTTVSDHVRDGLIARGVPQDHIATLYSPIVLPPPVEHSTLRGELGLADDDLIVGCVAVMRASKGHKDLIDAMAPLLAGNDKLHLVFVGGGSPVFEQTQAYIAERGLQSRVHLMGTRRDVPNLLAGFDIFALATQQEASGTVYVEAEASGLPVVGTNVGGVSEMMRDGVTGILVPPKDGAALTEALRRLIDDPGLRRRMGQAGWRMIREEGVFSPERLAENTEAIYRKWLTERRQ</sequence>
<dbReference type="KEGG" id="bpdz:BBN53_07030"/>
<dbReference type="AlphaFoldDB" id="A0A0J6C8H1"/>
<keyword evidence="8" id="KW-1185">Reference proteome</keyword>
<protein>
    <submittedName>
        <fullName evidence="6">GDP-mannose-dependent alpha-(1-6)-phosphatidylinositol monomannoside mannosyltransferase</fullName>
        <ecNumber evidence="6">2.4.1.57</ecNumber>
    </submittedName>
    <submittedName>
        <fullName evidence="5">Glycosyl transferase</fullName>
    </submittedName>
</protein>
<dbReference type="Proteomes" id="UP000092950">
    <property type="component" value="Chromosome"/>
</dbReference>
<evidence type="ECO:0000313" key="7">
    <source>
        <dbReference type="Proteomes" id="UP000053096"/>
    </source>
</evidence>
<evidence type="ECO:0000259" key="4">
    <source>
        <dbReference type="Pfam" id="PF13439"/>
    </source>
</evidence>
<proteinExistence type="predicted"/>
<keyword evidence="2 6" id="KW-0808">Transferase</keyword>
<dbReference type="GO" id="GO:0016757">
    <property type="term" value="F:glycosyltransferase activity"/>
    <property type="evidence" value="ECO:0007669"/>
    <property type="project" value="UniProtKB-KW"/>
</dbReference>